<protein>
    <submittedName>
        <fullName evidence="1">Uncharacterized protein</fullName>
    </submittedName>
</protein>
<name>A0A8H5BBK8_9AGAR</name>
<evidence type="ECO:0000313" key="1">
    <source>
        <dbReference type="EMBL" id="KAF5320229.1"/>
    </source>
</evidence>
<keyword evidence="2" id="KW-1185">Reference proteome</keyword>
<comment type="caution">
    <text evidence="1">The sequence shown here is derived from an EMBL/GenBank/DDBJ whole genome shotgun (WGS) entry which is preliminary data.</text>
</comment>
<dbReference type="OrthoDB" id="3145912at2759"/>
<reference evidence="1 2" key="1">
    <citation type="journal article" date="2020" name="ISME J.">
        <title>Uncovering the hidden diversity of litter-decomposition mechanisms in mushroom-forming fungi.</title>
        <authorList>
            <person name="Floudas D."/>
            <person name="Bentzer J."/>
            <person name="Ahren D."/>
            <person name="Johansson T."/>
            <person name="Persson P."/>
            <person name="Tunlid A."/>
        </authorList>
    </citation>
    <scope>NUCLEOTIDE SEQUENCE [LARGE SCALE GENOMIC DNA]</scope>
    <source>
        <strain evidence="1 2">CBS 175.51</strain>
    </source>
</reference>
<evidence type="ECO:0000313" key="2">
    <source>
        <dbReference type="Proteomes" id="UP000541558"/>
    </source>
</evidence>
<dbReference type="AlphaFoldDB" id="A0A8H5BBK8"/>
<dbReference type="EMBL" id="JAACJK010000170">
    <property type="protein sequence ID" value="KAF5320229.1"/>
    <property type="molecule type" value="Genomic_DNA"/>
</dbReference>
<sequence>MNDTDAFRFGDLAEDIARLILEEVIEEHPATGWACARVCKGIQAWVEPVLYRHIYVDSFRTMNLLHRTILSHPSKESRFFLKNSCDAIVDILDACANIERLRMKARFTVIQPINNRDCPPSNRLCAQPAWNRLRPKHLEIQDDLFWWSGRKNHHFRTVGENANPFLIHVTHLVLKLSPPDLVEIHAWSWDTLRHLKSLTHLCIEPIFASFGAEWIPVIVPHLPIALRVCVVGLSEEDPALRARSGLMIENCMRADPRVVAALDEDDYSWWRKFAPGLNGKTIVRFNHPKETGMLTDDDFWRRAEEMVAKLRGEKTGLEKDTKGLTI</sequence>
<gene>
    <name evidence="1" type="ORF">D9611_011362</name>
</gene>
<dbReference type="Proteomes" id="UP000541558">
    <property type="component" value="Unassembled WGS sequence"/>
</dbReference>
<proteinExistence type="predicted"/>
<accession>A0A8H5BBK8</accession>
<organism evidence="1 2">
    <name type="scientific">Ephemerocybe angulata</name>
    <dbReference type="NCBI Taxonomy" id="980116"/>
    <lineage>
        <taxon>Eukaryota</taxon>
        <taxon>Fungi</taxon>
        <taxon>Dikarya</taxon>
        <taxon>Basidiomycota</taxon>
        <taxon>Agaricomycotina</taxon>
        <taxon>Agaricomycetes</taxon>
        <taxon>Agaricomycetidae</taxon>
        <taxon>Agaricales</taxon>
        <taxon>Agaricineae</taxon>
        <taxon>Psathyrellaceae</taxon>
        <taxon>Ephemerocybe</taxon>
    </lineage>
</organism>